<gene>
    <name evidence="1" type="ORF">LVIROSA_LOCUS12581</name>
</gene>
<dbReference type="AlphaFoldDB" id="A0AAU9MF70"/>
<reference evidence="1 2" key="1">
    <citation type="submission" date="2022-01" db="EMBL/GenBank/DDBJ databases">
        <authorList>
            <person name="Xiong W."/>
            <person name="Schranz E."/>
        </authorList>
    </citation>
    <scope>NUCLEOTIDE SEQUENCE [LARGE SCALE GENOMIC DNA]</scope>
</reference>
<evidence type="ECO:0000313" key="1">
    <source>
        <dbReference type="EMBL" id="CAH1425440.1"/>
    </source>
</evidence>
<accession>A0AAU9MF70</accession>
<sequence>MFVTNDDVWKTIVCSLVIWFSGGACEITDTPLTLTIVIDAVLLDIVVTCWVCAETFCVNTTADNVGPLVIGLHNPLIGAIVIVEPSCCGVLPVTGVKMGAIIGSNDIIGLMGLVDVLPAPPVSPDAIFRC</sequence>
<protein>
    <submittedName>
        <fullName evidence="1">Uncharacterized protein</fullName>
    </submittedName>
</protein>
<evidence type="ECO:0000313" key="2">
    <source>
        <dbReference type="Proteomes" id="UP001157418"/>
    </source>
</evidence>
<comment type="caution">
    <text evidence="1">The sequence shown here is derived from an EMBL/GenBank/DDBJ whole genome shotgun (WGS) entry which is preliminary data.</text>
</comment>
<organism evidence="1 2">
    <name type="scientific">Lactuca virosa</name>
    <dbReference type="NCBI Taxonomy" id="75947"/>
    <lineage>
        <taxon>Eukaryota</taxon>
        <taxon>Viridiplantae</taxon>
        <taxon>Streptophyta</taxon>
        <taxon>Embryophyta</taxon>
        <taxon>Tracheophyta</taxon>
        <taxon>Spermatophyta</taxon>
        <taxon>Magnoliopsida</taxon>
        <taxon>eudicotyledons</taxon>
        <taxon>Gunneridae</taxon>
        <taxon>Pentapetalae</taxon>
        <taxon>asterids</taxon>
        <taxon>campanulids</taxon>
        <taxon>Asterales</taxon>
        <taxon>Asteraceae</taxon>
        <taxon>Cichorioideae</taxon>
        <taxon>Cichorieae</taxon>
        <taxon>Lactucinae</taxon>
        <taxon>Lactuca</taxon>
    </lineage>
</organism>
<dbReference type="Proteomes" id="UP001157418">
    <property type="component" value="Unassembled WGS sequence"/>
</dbReference>
<name>A0AAU9MF70_9ASTR</name>
<keyword evidence="2" id="KW-1185">Reference proteome</keyword>
<dbReference type="EMBL" id="CAKMRJ010002223">
    <property type="protein sequence ID" value="CAH1425440.1"/>
    <property type="molecule type" value="Genomic_DNA"/>
</dbReference>
<proteinExistence type="predicted"/>